<protein>
    <submittedName>
        <fullName evidence="1">Uncharacterized protein</fullName>
    </submittedName>
</protein>
<name>A0A849BQT2_9ACTN</name>
<gene>
    <name evidence="1" type="ORF">HLB09_07165</name>
</gene>
<reference evidence="1 2" key="1">
    <citation type="submission" date="2020-05" db="EMBL/GenBank/DDBJ databases">
        <title>MicrobeNet Type strains.</title>
        <authorList>
            <person name="Nicholson A.C."/>
        </authorList>
    </citation>
    <scope>NUCLEOTIDE SEQUENCE [LARGE SCALE GENOMIC DNA]</scope>
    <source>
        <strain evidence="1 2">JCM 14547</strain>
    </source>
</reference>
<dbReference type="Proteomes" id="UP000555552">
    <property type="component" value="Unassembled WGS sequence"/>
</dbReference>
<evidence type="ECO:0000313" key="2">
    <source>
        <dbReference type="Proteomes" id="UP000555552"/>
    </source>
</evidence>
<sequence length="82" mass="8861">MARIKGRQARPAGASATLYARVAPHNMAKAQAAAGALGMSVAAYLDALLEHEQLDEQGRPAWWDQQVYASSDQEELPLQRVG</sequence>
<keyword evidence="2" id="KW-1185">Reference proteome</keyword>
<evidence type="ECO:0000313" key="1">
    <source>
        <dbReference type="EMBL" id="NNH22874.1"/>
    </source>
</evidence>
<organism evidence="1 2">
    <name type="scientific">Pseudokineococcus marinus</name>
    <dbReference type="NCBI Taxonomy" id="351215"/>
    <lineage>
        <taxon>Bacteria</taxon>
        <taxon>Bacillati</taxon>
        <taxon>Actinomycetota</taxon>
        <taxon>Actinomycetes</taxon>
        <taxon>Kineosporiales</taxon>
        <taxon>Kineosporiaceae</taxon>
        <taxon>Pseudokineococcus</taxon>
    </lineage>
</organism>
<dbReference type="EMBL" id="JABEMA010000076">
    <property type="protein sequence ID" value="NNH22874.1"/>
    <property type="molecule type" value="Genomic_DNA"/>
</dbReference>
<comment type="caution">
    <text evidence="1">The sequence shown here is derived from an EMBL/GenBank/DDBJ whole genome shotgun (WGS) entry which is preliminary data.</text>
</comment>
<accession>A0A849BQT2</accession>
<dbReference type="AlphaFoldDB" id="A0A849BQT2"/>
<dbReference type="RefSeq" id="WP_171202705.1">
    <property type="nucleotide sequence ID" value="NZ_BAAANP010000015.1"/>
</dbReference>
<proteinExistence type="predicted"/>